<dbReference type="EMBL" id="JAIFTL010000206">
    <property type="protein sequence ID" value="KAG9321416.1"/>
    <property type="molecule type" value="Genomic_DNA"/>
</dbReference>
<dbReference type="InterPro" id="IPR045173">
    <property type="entry name" value="Cdt1"/>
</dbReference>
<proteinExistence type="inferred from homology"/>
<dbReference type="GO" id="GO:0030174">
    <property type="term" value="P:regulation of DNA-templated DNA replication initiation"/>
    <property type="evidence" value="ECO:0007669"/>
    <property type="project" value="InterPro"/>
</dbReference>
<comment type="similarity">
    <text evidence="1">Belongs to the Cdt1 family.</text>
</comment>
<dbReference type="GO" id="GO:0000076">
    <property type="term" value="P:DNA replication checkpoint signaling"/>
    <property type="evidence" value="ECO:0007669"/>
    <property type="project" value="TreeGrafter"/>
</dbReference>
<dbReference type="PANTHER" id="PTHR28637">
    <property type="entry name" value="DNA REPLICATION FACTOR CDT1"/>
    <property type="match status" value="1"/>
</dbReference>
<dbReference type="Proteomes" id="UP000717515">
    <property type="component" value="Unassembled WGS sequence"/>
</dbReference>
<accession>A0A9P8A2S8</accession>
<dbReference type="GO" id="GO:0070182">
    <property type="term" value="F:DNA polymerase binding"/>
    <property type="evidence" value="ECO:0007669"/>
    <property type="project" value="TreeGrafter"/>
</dbReference>
<dbReference type="InterPro" id="IPR032054">
    <property type="entry name" value="Cdt1_C"/>
</dbReference>
<name>A0A9P8A2S8_MORAP</name>
<protein>
    <recommendedName>
        <fullName evidence="4">CDT1 Geminin-binding domain-containing protein</fullName>
    </recommendedName>
</protein>
<evidence type="ECO:0000256" key="2">
    <source>
        <dbReference type="ARBA" id="ARBA00023306"/>
    </source>
</evidence>
<dbReference type="InterPro" id="IPR038090">
    <property type="entry name" value="Cdt1_C_WH_dom_sf"/>
</dbReference>
<feature type="compositionally biased region" description="Basic and acidic residues" evidence="3">
    <location>
        <begin position="88"/>
        <end position="100"/>
    </location>
</feature>
<dbReference type="PANTHER" id="PTHR28637:SF1">
    <property type="entry name" value="DNA REPLICATION FACTOR CDT1"/>
    <property type="match status" value="1"/>
</dbReference>
<dbReference type="Pfam" id="PF08839">
    <property type="entry name" value="CDT1"/>
    <property type="match status" value="1"/>
</dbReference>
<dbReference type="GO" id="GO:0003677">
    <property type="term" value="F:DNA binding"/>
    <property type="evidence" value="ECO:0007669"/>
    <property type="project" value="InterPro"/>
</dbReference>
<dbReference type="Gene3D" id="1.10.10.1420">
    <property type="entry name" value="DNA replication factor Cdt1, C-terminal WH domain"/>
    <property type="match status" value="1"/>
</dbReference>
<comment type="caution">
    <text evidence="5">The sequence shown here is derived from an EMBL/GenBank/DDBJ whole genome shotgun (WGS) entry which is preliminary data.</text>
</comment>
<feature type="domain" description="CDT1 Geminin-binding" evidence="4">
    <location>
        <begin position="291"/>
        <end position="445"/>
    </location>
</feature>
<reference evidence="5" key="1">
    <citation type="submission" date="2021-07" db="EMBL/GenBank/DDBJ databases">
        <title>Draft genome of Mortierella alpina, strain LL118, isolated from an aspen leaf litter sample.</title>
        <authorList>
            <person name="Yang S."/>
            <person name="Vinatzer B.A."/>
        </authorList>
    </citation>
    <scope>NUCLEOTIDE SEQUENCE</scope>
    <source>
        <strain evidence="5">LL118</strain>
    </source>
</reference>
<evidence type="ECO:0000256" key="3">
    <source>
        <dbReference type="SAM" id="MobiDB-lite"/>
    </source>
</evidence>
<dbReference type="AlphaFoldDB" id="A0A9P8A2S8"/>
<feature type="region of interest" description="Disordered" evidence="3">
    <location>
        <begin position="467"/>
        <end position="495"/>
    </location>
</feature>
<gene>
    <name evidence="5" type="ORF">KVV02_000550</name>
</gene>
<feature type="compositionally biased region" description="Low complexity" evidence="3">
    <location>
        <begin position="154"/>
        <end position="171"/>
    </location>
</feature>
<feature type="compositionally biased region" description="Basic and acidic residues" evidence="3">
    <location>
        <begin position="66"/>
        <end position="79"/>
    </location>
</feature>
<evidence type="ECO:0000256" key="1">
    <source>
        <dbReference type="ARBA" id="ARBA00008356"/>
    </source>
</evidence>
<feature type="compositionally biased region" description="Low complexity" evidence="3">
    <location>
        <begin position="474"/>
        <end position="491"/>
    </location>
</feature>
<feature type="region of interest" description="Disordered" evidence="3">
    <location>
        <begin position="66"/>
        <end position="183"/>
    </location>
</feature>
<feature type="compositionally biased region" description="Basic and acidic residues" evidence="3">
    <location>
        <begin position="117"/>
        <end position="153"/>
    </location>
</feature>
<dbReference type="GO" id="GO:0071163">
    <property type="term" value="P:DNA replication preinitiation complex assembly"/>
    <property type="evidence" value="ECO:0007669"/>
    <property type="project" value="InterPro"/>
</dbReference>
<evidence type="ECO:0000313" key="5">
    <source>
        <dbReference type="EMBL" id="KAG9321416.1"/>
    </source>
</evidence>
<feature type="compositionally biased region" description="Polar residues" evidence="3">
    <location>
        <begin position="104"/>
        <end position="115"/>
    </location>
</feature>
<evidence type="ECO:0000313" key="6">
    <source>
        <dbReference type="Proteomes" id="UP000717515"/>
    </source>
</evidence>
<dbReference type="GO" id="GO:0005634">
    <property type="term" value="C:nucleus"/>
    <property type="evidence" value="ECO:0007669"/>
    <property type="project" value="TreeGrafter"/>
</dbReference>
<dbReference type="InterPro" id="IPR036390">
    <property type="entry name" value="WH_DNA-bd_sf"/>
</dbReference>
<dbReference type="Pfam" id="PF16679">
    <property type="entry name" value="CDT1_C"/>
    <property type="match status" value="1"/>
</dbReference>
<dbReference type="SUPFAM" id="SSF46785">
    <property type="entry name" value="Winged helix' DNA-binding domain"/>
    <property type="match status" value="1"/>
</dbReference>
<dbReference type="InterPro" id="IPR014939">
    <property type="entry name" value="CDT1_Gemini-bd-like"/>
</dbReference>
<dbReference type="SMART" id="SM01075">
    <property type="entry name" value="CDT1"/>
    <property type="match status" value="1"/>
</dbReference>
<feature type="region of interest" description="Disordered" evidence="3">
    <location>
        <begin position="1"/>
        <end position="38"/>
    </location>
</feature>
<organism evidence="5 6">
    <name type="scientific">Mortierella alpina</name>
    <name type="common">Oleaginous fungus</name>
    <name type="synonym">Mortierella renispora</name>
    <dbReference type="NCBI Taxonomy" id="64518"/>
    <lineage>
        <taxon>Eukaryota</taxon>
        <taxon>Fungi</taxon>
        <taxon>Fungi incertae sedis</taxon>
        <taxon>Mucoromycota</taxon>
        <taxon>Mortierellomycotina</taxon>
        <taxon>Mortierellomycetes</taxon>
        <taxon>Mortierellales</taxon>
        <taxon>Mortierellaceae</taxon>
        <taxon>Mortierella</taxon>
    </lineage>
</organism>
<keyword evidence="2" id="KW-0131">Cell cycle</keyword>
<evidence type="ECO:0000259" key="4">
    <source>
        <dbReference type="SMART" id="SM01075"/>
    </source>
</evidence>
<dbReference type="GO" id="GO:0000278">
    <property type="term" value="P:mitotic cell cycle"/>
    <property type="evidence" value="ECO:0007669"/>
    <property type="project" value="TreeGrafter"/>
</dbReference>
<sequence>MAAGNQTRLGFAQQKRGTGRALIAKRATNAADGDDTPEDALTKADRLLERVGVLSQTMEEKLAAYRKAKEGEKTQKKDSVQPVAARSLRAEAKRTREQKPDNIAQKTLQEFTKATQKVKESKREAPIKQLADARETSTEHSTDSDDDDAKEHTATATASTSPSPKASSAVVVEEDEVVEETQFSKTLDKAVDTTGHTKTVAEQTSIKAQITQEAVKQDAPEDDEDDEDNIHPLARTVVKSTVLESLAKSNLESPRVSQQTADSLKAVGTPSKIPPRLATYDSITETPSLPLPSHLRTLYDIFKGLETVLVFTKRQGQLCFYHKLKKHVELQSSRNFEIKHLAQFKTILPEGYKYTASPCLFEGARIRSILIDMLDIKDEVEGVFVPEVEKRQRLFLDRLYDRVKKHHQAFLSSTTPPRTDTYPHGWHPEFDLESVAAIEESEVPMLKPSIIDASRLDLRKLGSRRDFDQRTTPATTTAISKEETSAASTSSDPKEKQLITAVQLAEVAPDSPGVKVLSALEQLRERIRQKQLDRKASGQGLATPEEKRQALIASRLPGVFDLIRFKRVDVISASLLTGQVVKSSKMPISQAEGQESLEMMAKVLPEWCSVFETADGEKYFKVLQTDAQGTTLQHDMKALRARLVARSMGK</sequence>